<dbReference type="RefSeq" id="WP_010042678.1">
    <property type="nucleotide sequence ID" value="NZ_CP025958.1"/>
</dbReference>
<reference evidence="1 2" key="1">
    <citation type="submission" date="2018-01" db="EMBL/GenBank/DDBJ databases">
        <title>G. obscuriglobus.</title>
        <authorList>
            <person name="Franke J."/>
            <person name="Blomberg W."/>
            <person name="Selmecki A."/>
        </authorList>
    </citation>
    <scope>NUCLEOTIDE SEQUENCE [LARGE SCALE GENOMIC DNA]</scope>
    <source>
        <strain evidence="1 2">DSM 5831</strain>
    </source>
</reference>
<dbReference type="Proteomes" id="UP000245802">
    <property type="component" value="Chromosome"/>
</dbReference>
<dbReference type="EMBL" id="CP025958">
    <property type="protein sequence ID" value="AWM37715.1"/>
    <property type="molecule type" value="Genomic_DNA"/>
</dbReference>
<gene>
    <name evidence="1" type="ORF">C1280_12425</name>
</gene>
<keyword evidence="2" id="KW-1185">Reference proteome</keyword>
<organism evidence="1 2">
    <name type="scientific">Gemmata obscuriglobus</name>
    <dbReference type="NCBI Taxonomy" id="114"/>
    <lineage>
        <taxon>Bacteria</taxon>
        <taxon>Pseudomonadati</taxon>
        <taxon>Planctomycetota</taxon>
        <taxon>Planctomycetia</taxon>
        <taxon>Gemmatales</taxon>
        <taxon>Gemmataceae</taxon>
        <taxon>Gemmata</taxon>
    </lineage>
</organism>
<accession>A0A2Z3H3P6</accession>
<evidence type="ECO:0000313" key="2">
    <source>
        <dbReference type="Proteomes" id="UP000245802"/>
    </source>
</evidence>
<dbReference type="KEGG" id="gog:C1280_12425"/>
<sequence length="71" mass="7948">MTYAEQLAELTVTDILLGARVAPLRNLEAILKWAPGAGIDFARIDLVQQDEYSYDLLLPLPDSRWLNFGVS</sequence>
<dbReference type="AlphaFoldDB" id="A0A2Z3H3P6"/>
<evidence type="ECO:0000313" key="1">
    <source>
        <dbReference type="EMBL" id="AWM37715.1"/>
    </source>
</evidence>
<protein>
    <submittedName>
        <fullName evidence="1">Uncharacterized protein</fullName>
    </submittedName>
</protein>
<dbReference type="OrthoDB" id="286101at2"/>
<name>A0A2Z3H3P6_9BACT</name>
<proteinExistence type="predicted"/>